<dbReference type="Gene3D" id="3.40.50.2000">
    <property type="entry name" value="Glycogen Phosphorylase B"/>
    <property type="match status" value="2"/>
</dbReference>
<dbReference type="InterPro" id="IPR050194">
    <property type="entry name" value="Glycosyltransferase_grp1"/>
</dbReference>
<evidence type="ECO:0000256" key="1">
    <source>
        <dbReference type="SAM" id="MobiDB-lite"/>
    </source>
</evidence>
<dbReference type="PANTHER" id="PTHR45947:SF3">
    <property type="entry name" value="SULFOQUINOVOSYL TRANSFERASE SQD2"/>
    <property type="match status" value="1"/>
</dbReference>
<dbReference type="EC" id="2.4.1.290" evidence="2"/>
<dbReference type="Pfam" id="PF13692">
    <property type="entry name" value="Glyco_trans_1_4"/>
    <property type="match status" value="1"/>
</dbReference>
<name>A0A518CXB2_9BACT</name>
<dbReference type="AlphaFoldDB" id="A0A518CXB2"/>
<proteinExistence type="predicted"/>
<keyword evidence="3" id="KW-1185">Reference proteome</keyword>
<feature type="region of interest" description="Disordered" evidence="1">
    <location>
        <begin position="1"/>
        <end position="23"/>
    </location>
</feature>
<dbReference type="RefSeq" id="WP_145184289.1">
    <property type="nucleotide sequence ID" value="NZ_CP036290.1"/>
</dbReference>
<dbReference type="EMBL" id="CP036290">
    <property type="protein sequence ID" value="QDU83846.1"/>
    <property type="molecule type" value="Genomic_DNA"/>
</dbReference>
<dbReference type="PANTHER" id="PTHR45947">
    <property type="entry name" value="SULFOQUINOVOSYL TRANSFERASE SQD2"/>
    <property type="match status" value="1"/>
</dbReference>
<organism evidence="2 3">
    <name type="scientific">Rohdeia mirabilis</name>
    <dbReference type="NCBI Taxonomy" id="2528008"/>
    <lineage>
        <taxon>Bacteria</taxon>
        <taxon>Pseudomonadati</taxon>
        <taxon>Planctomycetota</taxon>
        <taxon>Planctomycetia</taxon>
        <taxon>Planctomycetia incertae sedis</taxon>
        <taxon>Rohdeia</taxon>
    </lineage>
</organism>
<sequence>MSSRRPLSILGSAAAPRTHGSAPTGAVPALRLVHPIYTSGGAISACALALSDSWSRAGLPIEFWATAAAPEARRSYHRLPVPSVRARLHYKFHRPEAQLARRVEDAVLEVARPGDLVYAWPTTSLEFVRELTLRGVRVAVERVNSHRSTARAVLDRVYARHGLDRHQPLTPSHDHGPYEAMRETRKLELADAIVSPSPFVTDSLVAAGLDPARIVRTSYAYDPATFIAPTDEERAERRRGKRPRFVHVGSDVLRKGVGELLAAWRLADGPGELSVLGDVPPALARRWDCDLARADVRTTTWIDGMAEYFADCDAYVLASHEEGSPIATYQAMAAGLPCLVSPAGAGGVVRDGIDGFVRDPYDLDGWAEALQLLASDVGLRRELGANGRERARAFTWERVAARRWAVLSERLAPGVWSVSAA</sequence>
<evidence type="ECO:0000313" key="3">
    <source>
        <dbReference type="Proteomes" id="UP000319342"/>
    </source>
</evidence>
<keyword evidence="2" id="KW-0808">Transferase</keyword>
<protein>
    <submittedName>
        <fullName evidence="2">N, N'-diacetylbacillosaminyl-diphospho-undecaprenol alpha-1,3-N-acetylgalactosaminyltransferase</fullName>
        <ecNumber evidence="2">2.4.1.290</ecNumber>
    </submittedName>
</protein>
<dbReference type="CDD" id="cd03801">
    <property type="entry name" value="GT4_PimA-like"/>
    <property type="match status" value="1"/>
</dbReference>
<accession>A0A518CXB2</accession>
<dbReference type="OrthoDB" id="9765330at2"/>
<gene>
    <name evidence="2" type="primary">pglA</name>
    <name evidence="2" type="ORF">Pla163_09470</name>
</gene>
<reference evidence="2 3" key="1">
    <citation type="submission" date="2019-02" db="EMBL/GenBank/DDBJ databases">
        <title>Deep-cultivation of Planctomycetes and their phenomic and genomic characterization uncovers novel biology.</title>
        <authorList>
            <person name="Wiegand S."/>
            <person name="Jogler M."/>
            <person name="Boedeker C."/>
            <person name="Pinto D."/>
            <person name="Vollmers J."/>
            <person name="Rivas-Marin E."/>
            <person name="Kohn T."/>
            <person name="Peeters S.H."/>
            <person name="Heuer A."/>
            <person name="Rast P."/>
            <person name="Oberbeckmann S."/>
            <person name="Bunk B."/>
            <person name="Jeske O."/>
            <person name="Meyerdierks A."/>
            <person name="Storesund J.E."/>
            <person name="Kallscheuer N."/>
            <person name="Luecker S."/>
            <person name="Lage O.M."/>
            <person name="Pohl T."/>
            <person name="Merkel B.J."/>
            <person name="Hornburger P."/>
            <person name="Mueller R.-W."/>
            <person name="Bruemmer F."/>
            <person name="Labrenz M."/>
            <person name="Spormann A.M."/>
            <person name="Op den Camp H."/>
            <person name="Overmann J."/>
            <person name="Amann R."/>
            <person name="Jetten M.S.M."/>
            <person name="Mascher T."/>
            <person name="Medema M.H."/>
            <person name="Devos D.P."/>
            <person name="Kaster A.-K."/>
            <person name="Ovreas L."/>
            <person name="Rohde M."/>
            <person name="Galperin M.Y."/>
            <person name="Jogler C."/>
        </authorList>
    </citation>
    <scope>NUCLEOTIDE SEQUENCE [LARGE SCALE GENOMIC DNA]</scope>
    <source>
        <strain evidence="2 3">Pla163</strain>
    </source>
</reference>
<evidence type="ECO:0000313" key="2">
    <source>
        <dbReference type="EMBL" id="QDU83846.1"/>
    </source>
</evidence>
<keyword evidence="2" id="KW-0328">Glycosyltransferase</keyword>
<dbReference type="SUPFAM" id="SSF53756">
    <property type="entry name" value="UDP-Glycosyltransferase/glycogen phosphorylase"/>
    <property type="match status" value="1"/>
</dbReference>
<dbReference type="GO" id="GO:0102335">
    <property type="term" value="F:N,N'-diacetylbacillosaminyl-diphospho-undecaprenol alpha-1,3-N-acetylgalactosaminyltransferase activity"/>
    <property type="evidence" value="ECO:0007669"/>
    <property type="project" value="UniProtKB-EC"/>
</dbReference>
<dbReference type="Proteomes" id="UP000319342">
    <property type="component" value="Chromosome"/>
</dbReference>